<dbReference type="GO" id="GO:0000176">
    <property type="term" value="C:nuclear exosome (RNase complex)"/>
    <property type="evidence" value="ECO:0007669"/>
    <property type="project" value="TreeGrafter"/>
</dbReference>
<dbReference type="GO" id="GO:0071035">
    <property type="term" value="P:nuclear polyadenylation-dependent rRNA catabolic process"/>
    <property type="evidence" value="ECO:0007669"/>
    <property type="project" value="TreeGrafter"/>
</dbReference>
<dbReference type="AlphaFoldDB" id="A0AAF0EWR1"/>
<dbReference type="GO" id="GO:0071028">
    <property type="term" value="P:nuclear mRNA surveillance"/>
    <property type="evidence" value="ECO:0007669"/>
    <property type="project" value="TreeGrafter"/>
</dbReference>
<keyword evidence="5" id="KW-0694">RNA-binding</keyword>
<evidence type="ECO:0000256" key="4">
    <source>
        <dbReference type="ARBA" id="ARBA00022490"/>
    </source>
</evidence>
<feature type="domain" description="Exoribonuclease phosphorolytic" evidence="7">
    <location>
        <begin position="36"/>
        <end position="172"/>
    </location>
</feature>
<dbReference type="InterPro" id="IPR020568">
    <property type="entry name" value="Ribosomal_Su5_D2-typ_SF"/>
</dbReference>
<dbReference type="InterPro" id="IPR036345">
    <property type="entry name" value="ExoRNase_PH_dom2_sf"/>
</dbReference>
<evidence type="ECO:0000256" key="3">
    <source>
        <dbReference type="ARBA" id="ARBA00006678"/>
    </source>
</evidence>
<dbReference type="GO" id="GO:0034473">
    <property type="term" value="P:U1 snRNA 3'-end processing"/>
    <property type="evidence" value="ECO:0007669"/>
    <property type="project" value="TreeGrafter"/>
</dbReference>
<dbReference type="Proteomes" id="UP001219933">
    <property type="component" value="Chromosome 5"/>
</dbReference>
<dbReference type="InterPro" id="IPR027408">
    <property type="entry name" value="PNPase/RNase_PH_dom_sf"/>
</dbReference>
<evidence type="ECO:0000256" key="6">
    <source>
        <dbReference type="ARBA" id="ARBA00023242"/>
    </source>
</evidence>
<gene>
    <name evidence="9" type="primary">RRP45</name>
    <name evidence="9" type="ORF">MCUN1_003319</name>
</gene>
<dbReference type="InterPro" id="IPR033100">
    <property type="entry name" value="Rrp45"/>
</dbReference>
<dbReference type="GO" id="GO:0071038">
    <property type="term" value="P:TRAMP-dependent tRNA surveillance pathway"/>
    <property type="evidence" value="ECO:0007669"/>
    <property type="project" value="TreeGrafter"/>
</dbReference>
<dbReference type="SUPFAM" id="SSF55666">
    <property type="entry name" value="Ribonuclease PH domain 2-like"/>
    <property type="match status" value="1"/>
</dbReference>
<accession>A0AAF0EWR1</accession>
<comment type="subcellular location">
    <subcellularLocation>
        <location evidence="2">Cytoplasm</location>
    </subcellularLocation>
    <subcellularLocation>
        <location evidence="1">Nucleus</location>
    </subcellularLocation>
</comment>
<dbReference type="GO" id="GO:0034475">
    <property type="term" value="P:U4 snRNA 3'-end processing"/>
    <property type="evidence" value="ECO:0007669"/>
    <property type="project" value="TreeGrafter"/>
</dbReference>
<dbReference type="GO" id="GO:0035925">
    <property type="term" value="F:mRNA 3'-UTR AU-rich region binding"/>
    <property type="evidence" value="ECO:0007669"/>
    <property type="project" value="TreeGrafter"/>
</dbReference>
<dbReference type="CDD" id="cd11368">
    <property type="entry name" value="RNase_PH_RRP45"/>
    <property type="match status" value="1"/>
</dbReference>
<dbReference type="GO" id="GO:0016075">
    <property type="term" value="P:rRNA catabolic process"/>
    <property type="evidence" value="ECO:0007669"/>
    <property type="project" value="TreeGrafter"/>
</dbReference>
<dbReference type="PANTHER" id="PTHR11097">
    <property type="entry name" value="EXOSOME COMPLEX EXONUCLEASE RIBOSOMAL RNA PROCESSING PROTEIN"/>
    <property type="match status" value="1"/>
</dbReference>
<keyword evidence="6" id="KW-0539">Nucleus</keyword>
<keyword evidence="10" id="KW-1185">Reference proteome</keyword>
<organism evidence="9 10">
    <name type="scientific">Malassezia cuniculi</name>
    <dbReference type="NCBI Taxonomy" id="948313"/>
    <lineage>
        <taxon>Eukaryota</taxon>
        <taxon>Fungi</taxon>
        <taxon>Dikarya</taxon>
        <taxon>Basidiomycota</taxon>
        <taxon>Ustilaginomycotina</taxon>
        <taxon>Malasseziomycetes</taxon>
        <taxon>Malasseziales</taxon>
        <taxon>Malasseziaceae</taxon>
        <taxon>Malassezia</taxon>
    </lineage>
</organism>
<evidence type="ECO:0000313" key="9">
    <source>
        <dbReference type="EMBL" id="WFD36440.1"/>
    </source>
</evidence>
<dbReference type="Pfam" id="PF03725">
    <property type="entry name" value="RNase_PH_C"/>
    <property type="match status" value="1"/>
</dbReference>
<dbReference type="Gene3D" id="3.30.230.70">
    <property type="entry name" value="GHMP Kinase, N-terminal domain"/>
    <property type="match status" value="1"/>
</dbReference>
<reference evidence="9" key="1">
    <citation type="submission" date="2023-03" db="EMBL/GenBank/DDBJ databases">
        <title>Mating type loci evolution in Malassezia.</title>
        <authorList>
            <person name="Coelho M.A."/>
        </authorList>
    </citation>
    <scope>NUCLEOTIDE SEQUENCE</scope>
    <source>
        <strain evidence="9">CBS 11721</strain>
    </source>
</reference>
<evidence type="ECO:0000256" key="1">
    <source>
        <dbReference type="ARBA" id="ARBA00004123"/>
    </source>
</evidence>
<sequence>MPAGQIVQPSLVEEEFLLQALRTAALRTDGRKFNDARQIRVQFGEQLGWCKVNIGDTCVIASVSAEIVPPREQRPYEGMIQIVSDISPMAGVEHDAGSIVGGDAREREALFDRLVERALRRSEAVDRESLCIIAGKSAWCITITVHLLANQGAALDATILASMIALRHFRRPDVSVEDGQVIVHSTDERIPVPLSFHHTPLCVSYAVFIVQPQDDEQRHLIASHSGIAMREEGALADDDDDEEFDLDMPIALRDPSLLEESLAHSLVTFVVNAQREVCVLDKAGGASLPYQALLSMLQDAAVRAGELSALVEEALHNDAQTRIISVE</sequence>
<dbReference type="PANTHER" id="PTHR11097:SF14">
    <property type="entry name" value="EXOSOME COMPLEX COMPONENT RRP45"/>
    <property type="match status" value="1"/>
</dbReference>
<dbReference type="InterPro" id="IPR050590">
    <property type="entry name" value="Exosome_comp_Rrp42_subfam"/>
</dbReference>
<dbReference type="GO" id="GO:0000467">
    <property type="term" value="P:exonucleolytic trimming to generate mature 3'-end of 5.8S rRNA from tricistronic rRNA transcript (SSU-rRNA, 5.8S rRNA, LSU-rRNA)"/>
    <property type="evidence" value="ECO:0007669"/>
    <property type="project" value="TreeGrafter"/>
</dbReference>
<keyword evidence="4" id="KW-0963">Cytoplasm</keyword>
<comment type="similarity">
    <text evidence="3">Belongs to the RNase PH family.</text>
</comment>
<dbReference type="GO" id="GO:0034476">
    <property type="term" value="P:U5 snRNA 3'-end processing"/>
    <property type="evidence" value="ECO:0007669"/>
    <property type="project" value="TreeGrafter"/>
</dbReference>
<dbReference type="InterPro" id="IPR001247">
    <property type="entry name" value="ExoRNase_PH_dom1"/>
</dbReference>
<dbReference type="Pfam" id="PF01138">
    <property type="entry name" value="RNase_PH"/>
    <property type="match status" value="1"/>
</dbReference>
<feature type="domain" description="Exoribonuclease phosphorolytic" evidence="8">
    <location>
        <begin position="254"/>
        <end position="298"/>
    </location>
</feature>
<evidence type="ECO:0000313" key="10">
    <source>
        <dbReference type="Proteomes" id="UP001219933"/>
    </source>
</evidence>
<evidence type="ECO:0000259" key="7">
    <source>
        <dbReference type="Pfam" id="PF01138"/>
    </source>
</evidence>
<evidence type="ECO:0000256" key="5">
    <source>
        <dbReference type="ARBA" id="ARBA00022884"/>
    </source>
</evidence>
<name>A0AAF0EWR1_9BASI</name>
<proteinExistence type="inferred from homology"/>
<protein>
    <submittedName>
        <fullName evidence="9">3'-5'-exoribonuclease</fullName>
    </submittedName>
</protein>
<dbReference type="GO" id="GO:0000177">
    <property type="term" value="C:cytoplasmic exosome (RNase complex)"/>
    <property type="evidence" value="ECO:0007669"/>
    <property type="project" value="TreeGrafter"/>
</dbReference>
<evidence type="ECO:0000256" key="2">
    <source>
        <dbReference type="ARBA" id="ARBA00004496"/>
    </source>
</evidence>
<dbReference type="EMBL" id="CP119881">
    <property type="protein sequence ID" value="WFD36440.1"/>
    <property type="molecule type" value="Genomic_DNA"/>
</dbReference>
<dbReference type="SUPFAM" id="SSF54211">
    <property type="entry name" value="Ribosomal protein S5 domain 2-like"/>
    <property type="match status" value="1"/>
</dbReference>
<dbReference type="InterPro" id="IPR015847">
    <property type="entry name" value="ExoRNase_PH_dom2"/>
</dbReference>
<evidence type="ECO:0000259" key="8">
    <source>
        <dbReference type="Pfam" id="PF03725"/>
    </source>
</evidence>